<reference evidence="1" key="1">
    <citation type="submission" date="2021-01" db="EMBL/GenBank/DDBJ databases">
        <authorList>
            <person name="Corre E."/>
            <person name="Pelletier E."/>
            <person name="Niang G."/>
            <person name="Scheremetjew M."/>
            <person name="Finn R."/>
            <person name="Kale V."/>
            <person name="Holt S."/>
            <person name="Cochrane G."/>
            <person name="Meng A."/>
            <person name="Brown T."/>
            <person name="Cohen L."/>
        </authorList>
    </citation>
    <scope>NUCLEOTIDE SEQUENCE</scope>
    <source>
        <strain evidence="1">CCMP 410</strain>
    </source>
</reference>
<sequence>MEHGDERTHLGEDPYAEVSNSLHKFVDSSPVLHYVCCCSSAMEKRHPGSKVCWASHFQNPTTTFWTQRSNPVSQTVLSDAGDDMRTLWLKAMVDRGVFVFRVNQSFMSKANNRKVLDCNRSTRSWCALTRISTVTVLLARRYTLQPVRCNPINVVNLVTRCLPEERVDVFFPNLQKVVCRILLGPLPYLYFTFADNRILESILWFIMVLLFSQTAARGQSVSKFDLLCSFAHKGLGLDLRCKWCLPINLRVEFVPLPYLYFARTSVAELVRMCTGLFHLCSSRVYNVLAPTVLVTSQTEGLANFNSY</sequence>
<protein>
    <submittedName>
        <fullName evidence="1">Uncharacterized protein</fullName>
    </submittedName>
</protein>
<proteinExistence type="predicted"/>
<accession>A0A7S1YA08</accession>
<dbReference type="AlphaFoldDB" id="A0A7S1YA08"/>
<organism evidence="1">
    <name type="scientific">Grammatophora oceanica</name>
    <dbReference type="NCBI Taxonomy" id="210454"/>
    <lineage>
        <taxon>Eukaryota</taxon>
        <taxon>Sar</taxon>
        <taxon>Stramenopiles</taxon>
        <taxon>Ochrophyta</taxon>
        <taxon>Bacillariophyta</taxon>
        <taxon>Fragilariophyceae</taxon>
        <taxon>Fragilariophycidae</taxon>
        <taxon>Rhabdonematales</taxon>
        <taxon>Grammatophoraceae</taxon>
        <taxon>Grammatophora</taxon>
    </lineage>
</organism>
<dbReference type="EMBL" id="HBGK01032515">
    <property type="protein sequence ID" value="CAD9291155.1"/>
    <property type="molecule type" value="Transcribed_RNA"/>
</dbReference>
<gene>
    <name evidence="1" type="ORF">GOCE00092_LOCUS16983</name>
</gene>
<name>A0A7S1YA08_9STRA</name>
<evidence type="ECO:0000313" key="1">
    <source>
        <dbReference type="EMBL" id="CAD9291155.1"/>
    </source>
</evidence>